<dbReference type="InterPro" id="IPR036047">
    <property type="entry name" value="F-box-like_dom_sf"/>
</dbReference>
<evidence type="ECO:0000313" key="4">
    <source>
        <dbReference type="Proteomes" id="UP000775213"/>
    </source>
</evidence>
<dbReference type="EMBL" id="JAGFBR010000019">
    <property type="protein sequence ID" value="KAH0448749.1"/>
    <property type="molecule type" value="Genomic_DNA"/>
</dbReference>
<dbReference type="SUPFAM" id="SSF81383">
    <property type="entry name" value="F-box domain"/>
    <property type="match status" value="1"/>
</dbReference>
<dbReference type="AlphaFoldDB" id="A0AAV7FY31"/>
<evidence type="ECO:0000259" key="2">
    <source>
        <dbReference type="Pfam" id="PF12937"/>
    </source>
</evidence>
<dbReference type="CDD" id="cd09917">
    <property type="entry name" value="F-box_SF"/>
    <property type="match status" value="1"/>
</dbReference>
<proteinExistence type="predicted"/>
<dbReference type="Pfam" id="PF12937">
    <property type="entry name" value="F-box-like"/>
    <property type="match status" value="1"/>
</dbReference>
<evidence type="ECO:0000256" key="1">
    <source>
        <dbReference type="SAM" id="Phobius"/>
    </source>
</evidence>
<keyword evidence="4" id="KW-1185">Reference proteome</keyword>
<protein>
    <recommendedName>
        <fullName evidence="2">F-box domain-containing protein</fullName>
    </recommendedName>
</protein>
<dbReference type="Proteomes" id="UP000775213">
    <property type="component" value="Unassembled WGS sequence"/>
</dbReference>
<keyword evidence="1" id="KW-0472">Membrane</keyword>
<dbReference type="InterPro" id="IPR044809">
    <property type="entry name" value="AUF1-like"/>
</dbReference>
<evidence type="ECO:0000313" key="3">
    <source>
        <dbReference type="EMBL" id="KAH0448749.1"/>
    </source>
</evidence>
<reference evidence="3 4" key="1">
    <citation type="journal article" date="2021" name="Hortic Res">
        <title>Chromosome-scale assembly of the Dendrobium chrysotoxum genome enhances the understanding of orchid evolution.</title>
        <authorList>
            <person name="Zhang Y."/>
            <person name="Zhang G.Q."/>
            <person name="Zhang D."/>
            <person name="Liu X.D."/>
            <person name="Xu X.Y."/>
            <person name="Sun W.H."/>
            <person name="Yu X."/>
            <person name="Zhu X."/>
            <person name="Wang Z.W."/>
            <person name="Zhao X."/>
            <person name="Zhong W.Y."/>
            <person name="Chen H."/>
            <person name="Yin W.L."/>
            <person name="Huang T."/>
            <person name="Niu S.C."/>
            <person name="Liu Z.J."/>
        </authorList>
    </citation>
    <scope>NUCLEOTIDE SEQUENCE [LARGE SCALE GENOMIC DNA]</scope>
    <source>
        <strain evidence="3">Lindl</strain>
    </source>
</reference>
<organism evidence="3 4">
    <name type="scientific">Dendrobium chrysotoxum</name>
    <name type="common">Orchid</name>
    <dbReference type="NCBI Taxonomy" id="161865"/>
    <lineage>
        <taxon>Eukaryota</taxon>
        <taxon>Viridiplantae</taxon>
        <taxon>Streptophyta</taxon>
        <taxon>Embryophyta</taxon>
        <taxon>Tracheophyta</taxon>
        <taxon>Spermatophyta</taxon>
        <taxon>Magnoliopsida</taxon>
        <taxon>Liliopsida</taxon>
        <taxon>Asparagales</taxon>
        <taxon>Orchidaceae</taxon>
        <taxon>Epidendroideae</taxon>
        <taxon>Malaxideae</taxon>
        <taxon>Dendrobiinae</taxon>
        <taxon>Dendrobium</taxon>
    </lineage>
</organism>
<keyword evidence="1" id="KW-0812">Transmembrane</keyword>
<dbReference type="PANTHER" id="PTHR31215">
    <property type="entry name" value="OS05G0510400 PROTEIN-RELATED"/>
    <property type="match status" value="1"/>
</dbReference>
<gene>
    <name evidence="3" type="ORF">IEQ34_022549</name>
</gene>
<accession>A0AAV7FY31</accession>
<dbReference type="InterPro" id="IPR001810">
    <property type="entry name" value="F-box_dom"/>
</dbReference>
<comment type="caution">
    <text evidence="3">The sequence shown here is derived from an EMBL/GenBank/DDBJ whole genome shotgun (WGS) entry which is preliminary data.</text>
</comment>
<name>A0AAV7FY31_DENCH</name>
<keyword evidence="1" id="KW-1133">Transmembrane helix</keyword>
<sequence length="439" mass="46195">MSDGGPVKLRMLGGGLAELRASSGGPVECRASSGGPAKCMASGGGPAECRASGGGLAECRASCGGSTELRASGGGPAECRASYGGPAECRASGDDPTECRASGDDLTECRASGGGPAECMASDGGPVECRASSGGPVECRASGDLPAECSASGGGPTECRAQVVVRRSAGPQDLAQILSRSGLNLAFVKWTEQVAKEIWEEEKIKALFQVECIRRREPVVLIVKSCLQLEGQNRPPPLPGETQSGDMEDLPPSILVEILSRLGDSNDLARCRLASRTLRFLSADVRSISIVCSRERFLRARAPATRELTIPFRSLVFNLLSFLSRSDGGCALRSLSLSVEEPDAASAEEEEGEDGGFDDGDDLHLTAADFLSQWLPSVASGLTSLSIGDYWCQACWRPSTAFQLISEQCDFITLIVLCFFFSLDFVYVAADTGQIRLVN</sequence>
<feature type="domain" description="F-box" evidence="2">
    <location>
        <begin position="247"/>
        <end position="284"/>
    </location>
</feature>
<feature type="transmembrane region" description="Helical" evidence="1">
    <location>
        <begin position="411"/>
        <end position="430"/>
    </location>
</feature>